<dbReference type="Pfam" id="PF00293">
    <property type="entry name" value="NUDIX"/>
    <property type="match status" value="1"/>
</dbReference>
<dbReference type="PROSITE" id="PS51462">
    <property type="entry name" value="NUDIX"/>
    <property type="match status" value="1"/>
</dbReference>
<dbReference type="GO" id="GO:0044716">
    <property type="term" value="F:8-oxo-GDP phosphatase activity"/>
    <property type="evidence" value="ECO:0007669"/>
    <property type="project" value="TreeGrafter"/>
</dbReference>
<dbReference type="EMBL" id="MEVH01000010">
    <property type="protein sequence ID" value="OGC51896.1"/>
    <property type="molecule type" value="Genomic_DNA"/>
</dbReference>
<dbReference type="Proteomes" id="UP000178771">
    <property type="component" value="Unassembled WGS sequence"/>
</dbReference>
<accession>A0A1F4V3Z9</accession>
<proteinExistence type="inferred from homology"/>
<evidence type="ECO:0000256" key="10">
    <source>
        <dbReference type="ARBA" id="ARBA00035861"/>
    </source>
</evidence>
<dbReference type="InterPro" id="IPR047127">
    <property type="entry name" value="MutT-like"/>
</dbReference>
<evidence type="ECO:0000313" key="13">
    <source>
        <dbReference type="EMBL" id="OGC51896.1"/>
    </source>
</evidence>
<comment type="similarity">
    <text evidence="2">Belongs to the Nudix hydrolase family.</text>
</comment>
<evidence type="ECO:0000256" key="8">
    <source>
        <dbReference type="ARBA" id="ARBA00022842"/>
    </source>
</evidence>
<evidence type="ECO:0000256" key="6">
    <source>
        <dbReference type="ARBA" id="ARBA00022763"/>
    </source>
</evidence>
<name>A0A1F4V3Z9_UNCKA</name>
<dbReference type="STRING" id="1802624.A2982_02175"/>
<dbReference type="AlphaFoldDB" id="A0A1F4V3Z9"/>
<keyword evidence="8" id="KW-0460">Magnesium</keyword>
<keyword evidence="5" id="KW-0479">Metal-binding</keyword>
<comment type="caution">
    <text evidence="13">The sequence shown here is derived from an EMBL/GenBank/DDBJ whole genome shotgun (WGS) entry which is preliminary data.</text>
</comment>
<dbReference type="GO" id="GO:0044715">
    <property type="term" value="F:8-oxo-dGDP phosphatase activity"/>
    <property type="evidence" value="ECO:0007669"/>
    <property type="project" value="TreeGrafter"/>
</dbReference>
<protein>
    <recommendedName>
        <fullName evidence="11">8-oxo-dGTP diphosphatase</fullName>
        <ecNumber evidence="11">3.6.1.55</ecNumber>
    </recommendedName>
</protein>
<evidence type="ECO:0000256" key="3">
    <source>
        <dbReference type="ARBA" id="ARBA00022457"/>
    </source>
</evidence>
<dbReference type="GO" id="GO:0006260">
    <property type="term" value="P:DNA replication"/>
    <property type="evidence" value="ECO:0007669"/>
    <property type="project" value="UniProtKB-KW"/>
</dbReference>
<keyword evidence="9" id="KW-0234">DNA repair</keyword>
<dbReference type="PANTHER" id="PTHR47707">
    <property type="entry name" value="8-OXO-DGTP DIPHOSPHATASE"/>
    <property type="match status" value="1"/>
</dbReference>
<dbReference type="GO" id="GO:0008413">
    <property type="term" value="F:8-oxo-7,8-dihydroguanosine triphosphate pyrophosphatase activity"/>
    <property type="evidence" value="ECO:0007669"/>
    <property type="project" value="TreeGrafter"/>
</dbReference>
<evidence type="ECO:0000256" key="7">
    <source>
        <dbReference type="ARBA" id="ARBA00022801"/>
    </source>
</evidence>
<dbReference type="EC" id="3.6.1.55" evidence="11"/>
<evidence type="ECO:0000256" key="11">
    <source>
        <dbReference type="ARBA" id="ARBA00038905"/>
    </source>
</evidence>
<dbReference type="GO" id="GO:0035539">
    <property type="term" value="F:8-oxo-7,8-dihydrodeoxyguanosine triphosphate pyrophosphatase activity"/>
    <property type="evidence" value="ECO:0007669"/>
    <property type="project" value="UniProtKB-EC"/>
</dbReference>
<evidence type="ECO:0000256" key="5">
    <source>
        <dbReference type="ARBA" id="ARBA00022723"/>
    </source>
</evidence>
<evidence type="ECO:0000256" key="9">
    <source>
        <dbReference type="ARBA" id="ARBA00023204"/>
    </source>
</evidence>
<dbReference type="PANTHER" id="PTHR47707:SF1">
    <property type="entry name" value="NUDIX HYDROLASE FAMILY PROTEIN"/>
    <property type="match status" value="1"/>
</dbReference>
<organism evidence="13 14">
    <name type="scientific">candidate division WWE3 bacterium RIFCSPLOWO2_01_FULL_39_13</name>
    <dbReference type="NCBI Taxonomy" id="1802624"/>
    <lineage>
        <taxon>Bacteria</taxon>
        <taxon>Katanobacteria</taxon>
    </lineage>
</organism>
<evidence type="ECO:0000313" key="14">
    <source>
        <dbReference type="Proteomes" id="UP000178771"/>
    </source>
</evidence>
<dbReference type="GO" id="GO:0046872">
    <property type="term" value="F:metal ion binding"/>
    <property type="evidence" value="ECO:0007669"/>
    <property type="project" value="UniProtKB-KW"/>
</dbReference>
<reference evidence="13 14" key="1">
    <citation type="journal article" date="2016" name="Nat. Commun.">
        <title>Thousands of microbial genomes shed light on interconnected biogeochemical processes in an aquifer system.</title>
        <authorList>
            <person name="Anantharaman K."/>
            <person name="Brown C.T."/>
            <person name="Hug L.A."/>
            <person name="Sharon I."/>
            <person name="Castelle C.J."/>
            <person name="Probst A.J."/>
            <person name="Thomas B.C."/>
            <person name="Singh A."/>
            <person name="Wilkins M.J."/>
            <person name="Karaoz U."/>
            <person name="Brodie E.L."/>
            <person name="Williams K.H."/>
            <person name="Hubbard S.S."/>
            <person name="Banfield J.F."/>
        </authorList>
    </citation>
    <scope>NUCLEOTIDE SEQUENCE [LARGE SCALE GENOMIC DNA]</scope>
</reference>
<dbReference type="InterPro" id="IPR015797">
    <property type="entry name" value="NUDIX_hydrolase-like_dom_sf"/>
</dbReference>
<comment type="catalytic activity">
    <reaction evidence="10">
        <text>8-oxo-dGTP + H2O = 8-oxo-dGMP + diphosphate + H(+)</text>
        <dbReference type="Rhea" id="RHEA:31575"/>
        <dbReference type="ChEBI" id="CHEBI:15377"/>
        <dbReference type="ChEBI" id="CHEBI:15378"/>
        <dbReference type="ChEBI" id="CHEBI:33019"/>
        <dbReference type="ChEBI" id="CHEBI:63224"/>
        <dbReference type="ChEBI" id="CHEBI:77896"/>
        <dbReference type="EC" id="3.6.1.55"/>
    </reaction>
</comment>
<comment type="cofactor">
    <cofactor evidence="1">
        <name>Mg(2+)</name>
        <dbReference type="ChEBI" id="CHEBI:18420"/>
    </cofactor>
</comment>
<keyword evidence="6" id="KW-0227">DNA damage</keyword>
<dbReference type="Gene3D" id="3.90.79.10">
    <property type="entry name" value="Nucleoside Triphosphate Pyrophosphohydrolase"/>
    <property type="match status" value="1"/>
</dbReference>
<evidence type="ECO:0000256" key="2">
    <source>
        <dbReference type="ARBA" id="ARBA00005582"/>
    </source>
</evidence>
<dbReference type="InterPro" id="IPR000086">
    <property type="entry name" value="NUDIX_hydrolase_dom"/>
</dbReference>
<dbReference type="GO" id="GO:0006281">
    <property type="term" value="P:DNA repair"/>
    <property type="evidence" value="ECO:0007669"/>
    <property type="project" value="UniProtKB-KW"/>
</dbReference>
<gene>
    <name evidence="13" type="ORF">A2982_02175</name>
</gene>
<keyword evidence="3" id="KW-0515">Mutator protein</keyword>
<keyword evidence="7" id="KW-0378">Hydrolase</keyword>
<dbReference type="SUPFAM" id="SSF55811">
    <property type="entry name" value="Nudix"/>
    <property type="match status" value="1"/>
</dbReference>
<feature type="domain" description="Nudix hydrolase" evidence="12">
    <location>
        <begin position="7"/>
        <end position="140"/>
    </location>
</feature>
<evidence type="ECO:0000256" key="1">
    <source>
        <dbReference type="ARBA" id="ARBA00001946"/>
    </source>
</evidence>
<evidence type="ECO:0000259" key="12">
    <source>
        <dbReference type="PROSITE" id="PS51462"/>
    </source>
</evidence>
<sequence>MTNKPIIQKVVLAGVVFNKKAEVLILQRNTNEDIYPGMWELPSGKREFLESSLDSLKREVKEEAGLDIMVVQLCSVFEYKIEKPTEIRDSTQINFIVVSNSSKVRLSEEHQNFAWISKDDVDKYDMSVETKNVIREAFVLYSKVL</sequence>
<evidence type="ECO:0000256" key="4">
    <source>
        <dbReference type="ARBA" id="ARBA00022705"/>
    </source>
</evidence>
<keyword evidence="4" id="KW-0235">DNA replication</keyword>